<dbReference type="InParanoid" id="E1ZEV4"/>
<evidence type="ECO:0000256" key="2">
    <source>
        <dbReference type="SAM" id="MobiDB-lite"/>
    </source>
</evidence>
<feature type="region of interest" description="Disordered" evidence="2">
    <location>
        <begin position="107"/>
        <end position="241"/>
    </location>
</feature>
<dbReference type="GeneID" id="17354911"/>
<feature type="domain" description="EF-hand" evidence="3">
    <location>
        <begin position="393"/>
        <end position="428"/>
    </location>
</feature>
<evidence type="ECO:0000259" key="3">
    <source>
        <dbReference type="PROSITE" id="PS50222"/>
    </source>
</evidence>
<dbReference type="PROSITE" id="PS00018">
    <property type="entry name" value="EF_HAND_1"/>
    <property type="match status" value="1"/>
</dbReference>
<keyword evidence="1" id="KW-0106">Calcium</keyword>
<name>E1ZEV4_CHLVA</name>
<dbReference type="Proteomes" id="UP000008141">
    <property type="component" value="Unassembled WGS sequence"/>
</dbReference>
<dbReference type="SUPFAM" id="SSF47473">
    <property type="entry name" value="EF-hand"/>
    <property type="match status" value="1"/>
</dbReference>
<dbReference type="OrthoDB" id="515509at2759"/>
<sequence>MLVRRHAAEALAPAAAAGRAAATAARPVSWLRGLPAASVALTPEAAPTLSLSSPVFSPRICSYFAKYTIKASTVTKRYWAGGGAGPAPAAAAPFAVAHGTLDSSDIPGAAPRRVLRPPRSAPQVCDYSFSDQLPADPGMQPQRLTRQRNEPRDLQLNVADIPGASPGGHSDWPRPRSHPLDPLNPQYRYLPPRPPEAPLPPPAFIRNTLDVSDIEGAKPQSPAGRTRHSQPSTLDSSDIEGASAGWCPRTLFAGQARDLMRVADISGARPQAKDKHLQLAASGGSGSSGAAEPHGSGGPWQRSPSPYGASLAGGGGWPHAAAPGVGVAVTPDWHKRVQQAKVQQAEVARQARHAADAAIGAAATKAAASRSQSPSPHPAGSCGSGSRGEAAAAGLAGMLQSLKAFDRDRSGRVQAGEFACVLQRGGLGLSLSEVQHLTASVQDSHSCVEYRPFVSKLWGKLQAATAAAQGPAPGGGATGSAPAASSPTSQLLPQFIAARQRRLQTSVGVVLGQQPEALAREAAEVVGLPGYQPWKEPALRAFGKRMEGYPHPAEFESCYSFCDGDSRSAQAAQKWKLSKDHQAAWGMRRRGGPAEQAQHGGAASSTLPPTSPGAHTAGAQRRHQQQQQQQRLATPAAGNHAGASAAEAASSQAAASQAAQGPARGTRSAPPTASYMRRDSPLLAAERAARAAAQQDVELLRSLQ</sequence>
<accession>E1ZEV4</accession>
<dbReference type="RefSeq" id="XP_005847666.1">
    <property type="nucleotide sequence ID" value="XM_005847604.1"/>
</dbReference>
<feature type="region of interest" description="Disordered" evidence="2">
    <location>
        <begin position="580"/>
        <end position="680"/>
    </location>
</feature>
<keyword evidence="5" id="KW-1185">Reference proteome</keyword>
<feature type="region of interest" description="Disordered" evidence="2">
    <location>
        <begin position="362"/>
        <end position="387"/>
    </location>
</feature>
<dbReference type="PANTHER" id="PTHR38130">
    <property type="entry name" value="EF-HAND DOMAIN-CONTAINING PROTEIN"/>
    <property type="match status" value="1"/>
</dbReference>
<feature type="region of interest" description="Disordered" evidence="2">
    <location>
        <begin position="270"/>
        <end position="315"/>
    </location>
</feature>
<protein>
    <recommendedName>
        <fullName evidence="3">EF-hand domain-containing protein</fullName>
    </recommendedName>
</protein>
<proteinExistence type="predicted"/>
<gene>
    <name evidence="4" type="ORF">CHLNCDRAFT_52382</name>
</gene>
<dbReference type="InterPro" id="IPR018247">
    <property type="entry name" value="EF_Hand_1_Ca_BS"/>
</dbReference>
<dbReference type="AlphaFoldDB" id="E1ZEV4"/>
<dbReference type="PROSITE" id="PS50222">
    <property type="entry name" value="EF_HAND_2"/>
    <property type="match status" value="1"/>
</dbReference>
<organism evidence="5">
    <name type="scientific">Chlorella variabilis</name>
    <name type="common">Green alga</name>
    <dbReference type="NCBI Taxonomy" id="554065"/>
    <lineage>
        <taxon>Eukaryota</taxon>
        <taxon>Viridiplantae</taxon>
        <taxon>Chlorophyta</taxon>
        <taxon>core chlorophytes</taxon>
        <taxon>Trebouxiophyceae</taxon>
        <taxon>Chlorellales</taxon>
        <taxon>Chlorellaceae</taxon>
        <taxon>Chlorella clade</taxon>
        <taxon>Chlorella</taxon>
    </lineage>
</organism>
<dbReference type="KEGG" id="cvr:CHLNCDRAFT_52382"/>
<reference evidence="4 5" key="1">
    <citation type="journal article" date="2010" name="Plant Cell">
        <title>The Chlorella variabilis NC64A genome reveals adaptation to photosymbiosis, coevolution with viruses, and cryptic sex.</title>
        <authorList>
            <person name="Blanc G."/>
            <person name="Duncan G."/>
            <person name="Agarkova I."/>
            <person name="Borodovsky M."/>
            <person name="Gurnon J."/>
            <person name="Kuo A."/>
            <person name="Lindquist E."/>
            <person name="Lucas S."/>
            <person name="Pangilinan J."/>
            <person name="Polle J."/>
            <person name="Salamov A."/>
            <person name="Terry A."/>
            <person name="Yamada T."/>
            <person name="Dunigan D.D."/>
            <person name="Grigoriev I.V."/>
            <person name="Claverie J.M."/>
            <person name="Van Etten J.L."/>
        </authorList>
    </citation>
    <scope>NUCLEOTIDE SEQUENCE [LARGE SCALE GENOMIC DNA]</scope>
    <source>
        <strain evidence="4 5">NC64A</strain>
    </source>
</reference>
<dbReference type="GO" id="GO:0005509">
    <property type="term" value="F:calcium ion binding"/>
    <property type="evidence" value="ECO:0007669"/>
    <property type="project" value="InterPro"/>
</dbReference>
<feature type="compositionally biased region" description="Pro residues" evidence="2">
    <location>
        <begin position="191"/>
        <end position="203"/>
    </location>
</feature>
<evidence type="ECO:0000313" key="4">
    <source>
        <dbReference type="EMBL" id="EFN55564.1"/>
    </source>
</evidence>
<dbReference type="InterPro" id="IPR002048">
    <property type="entry name" value="EF_hand_dom"/>
</dbReference>
<evidence type="ECO:0000256" key="1">
    <source>
        <dbReference type="ARBA" id="ARBA00022837"/>
    </source>
</evidence>
<feature type="compositionally biased region" description="Low complexity" evidence="2">
    <location>
        <begin position="625"/>
        <end position="663"/>
    </location>
</feature>
<evidence type="ECO:0000313" key="5">
    <source>
        <dbReference type="Proteomes" id="UP000008141"/>
    </source>
</evidence>
<dbReference type="PANTHER" id="PTHR38130:SF1">
    <property type="entry name" value="EF-HAND DOMAIN-CONTAINING PROTEIN"/>
    <property type="match status" value="1"/>
</dbReference>
<dbReference type="EMBL" id="GL433844">
    <property type="protein sequence ID" value="EFN55564.1"/>
    <property type="molecule type" value="Genomic_DNA"/>
</dbReference>
<dbReference type="InterPro" id="IPR011992">
    <property type="entry name" value="EF-hand-dom_pair"/>
</dbReference>